<evidence type="ECO:0000259" key="3">
    <source>
        <dbReference type="PROSITE" id="PS51371"/>
    </source>
</evidence>
<keyword evidence="2" id="KW-1133">Transmembrane helix</keyword>
<organism evidence="4 5">
    <name type="scientific">Cephalotus follicularis</name>
    <name type="common">Albany pitcher plant</name>
    <dbReference type="NCBI Taxonomy" id="3775"/>
    <lineage>
        <taxon>Eukaryota</taxon>
        <taxon>Viridiplantae</taxon>
        <taxon>Streptophyta</taxon>
        <taxon>Embryophyta</taxon>
        <taxon>Tracheophyta</taxon>
        <taxon>Spermatophyta</taxon>
        <taxon>Magnoliopsida</taxon>
        <taxon>eudicotyledons</taxon>
        <taxon>Gunneridae</taxon>
        <taxon>Pentapetalae</taxon>
        <taxon>rosids</taxon>
        <taxon>fabids</taxon>
        <taxon>Oxalidales</taxon>
        <taxon>Cephalotaceae</taxon>
        <taxon>Cephalotus</taxon>
    </lineage>
</organism>
<dbReference type="InParanoid" id="A0A1Q3CJS6"/>
<feature type="domain" description="CBS" evidence="3">
    <location>
        <begin position="107"/>
        <end position="165"/>
    </location>
</feature>
<keyword evidence="1" id="KW-0129">CBS domain</keyword>
<sequence>MARESSKLSSSVAYFESIQSGKKLPHSLQETLIAAYARIPVSSFPIGALALGVTGPAAVAWLTVAAVGAAVAGGVAADKGMGKDAPTAADKLGEDFYKVPVEEESFKSTTVIAIQSNELILEVFKRMRDNQIGGLPVVEGPLKKIIGNISIRYIRHFVAQTRHLLQFQVG</sequence>
<dbReference type="InterPro" id="IPR046342">
    <property type="entry name" value="CBS_dom_sf"/>
</dbReference>
<keyword evidence="2" id="KW-0812">Transmembrane</keyword>
<reference evidence="5" key="1">
    <citation type="submission" date="2016-04" db="EMBL/GenBank/DDBJ databases">
        <title>Cephalotus genome sequencing.</title>
        <authorList>
            <person name="Fukushima K."/>
            <person name="Hasebe M."/>
            <person name="Fang X."/>
        </authorList>
    </citation>
    <scope>NUCLEOTIDE SEQUENCE [LARGE SCALE GENOMIC DNA]</scope>
    <source>
        <strain evidence="5">cv. St1</strain>
    </source>
</reference>
<feature type="transmembrane region" description="Helical" evidence="2">
    <location>
        <begin position="58"/>
        <end position="77"/>
    </location>
</feature>
<proteinExistence type="predicted"/>
<keyword evidence="5" id="KW-1185">Reference proteome</keyword>
<dbReference type="AlphaFoldDB" id="A0A1Q3CJS6"/>
<dbReference type="OrthoDB" id="449052at2759"/>
<comment type="caution">
    <text evidence="4">The sequence shown here is derived from an EMBL/GenBank/DDBJ whole genome shotgun (WGS) entry which is preliminary data.</text>
</comment>
<dbReference type="InterPro" id="IPR000644">
    <property type="entry name" value="CBS_dom"/>
</dbReference>
<dbReference type="STRING" id="3775.A0A1Q3CJS6"/>
<dbReference type="EMBL" id="BDDD01002194">
    <property type="protein sequence ID" value="GAV80516.1"/>
    <property type="molecule type" value="Genomic_DNA"/>
</dbReference>
<evidence type="ECO:0000313" key="5">
    <source>
        <dbReference type="Proteomes" id="UP000187406"/>
    </source>
</evidence>
<gene>
    <name evidence="4" type="ORF">CFOL_v3_23977</name>
</gene>
<dbReference type="PROSITE" id="PS51371">
    <property type="entry name" value="CBS"/>
    <property type="match status" value="1"/>
</dbReference>
<accession>A0A1Q3CJS6</accession>
<name>A0A1Q3CJS6_CEPFO</name>
<evidence type="ECO:0000313" key="4">
    <source>
        <dbReference type="EMBL" id="GAV80516.1"/>
    </source>
</evidence>
<dbReference type="Gene3D" id="3.10.580.10">
    <property type="entry name" value="CBS-domain"/>
    <property type="match status" value="1"/>
</dbReference>
<evidence type="ECO:0000256" key="2">
    <source>
        <dbReference type="SAM" id="Phobius"/>
    </source>
</evidence>
<dbReference type="SUPFAM" id="SSF54631">
    <property type="entry name" value="CBS-domain pair"/>
    <property type="match status" value="1"/>
</dbReference>
<keyword evidence="2" id="KW-0472">Membrane</keyword>
<dbReference type="SMART" id="SM00116">
    <property type="entry name" value="CBS"/>
    <property type="match status" value="1"/>
</dbReference>
<dbReference type="Proteomes" id="UP000187406">
    <property type="component" value="Unassembled WGS sequence"/>
</dbReference>
<protein>
    <submittedName>
        <fullName evidence="4">CBS domain-containing protein</fullName>
    </submittedName>
</protein>
<evidence type="ECO:0000256" key="1">
    <source>
        <dbReference type="PROSITE-ProRule" id="PRU00703"/>
    </source>
</evidence>
<dbReference type="Pfam" id="PF00571">
    <property type="entry name" value="CBS"/>
    <property type="match status" value="1"/>
</dbReference>